<dbReference type="PROSITE" id="PS50011">
    <property type="entry name" value="PROTEIN_KINASE_DOM"/>
    <property type="match status" value="1"/>
</dbReference>
<dbReference type="InterPro" id="IPR050767">
    <property type="entry name" value="Sel1_AlgK"/>
</dbReference>
<dbReference type="PANTHER" id="PTHR11102:SF160">
    <property type="entry name" value="ERAD-ASSOCIATED E3 UBIQUITIN-PROTEIN LIGASE COMPONENT HRD3"/>
    <property type="match status" value="1"/>
</dbReference>
<feature type="binding site" evidence="5">
    <location>
        <position position="40"/>
    </location>
    <ligand>
        <name>ATP</name>
        <dbReference type="ChEBI" id="CHEBI:30616"/>
    </ligand>
</feature>
<dbReference type="InterPro" id="IPR001245">
    <property type="entry name" value="Ser-Thr/Tyr_kinase_cat_dom"/>
</dbReference>
<dbReference type="PRINTS" id="PR00109">
    <property type="entry name" value="TYRKINASE"/>
</dbReference>
<dbReference type="PROSITE" id="PS00108">
    <property type="entry name" value="PROTEIN_KINASE_ST"/>
    <property type="match status" value="1"/>
</dbReference>
<comment type="similarity">
    <text evidence="4">Belongs to the sel-1 family.</text>
</comment>
<keyword evidence="9" id="KW-1185">Reference proteome</keyword>
<keyword evidence="1" id="KW-0723">Serine/threonine-protein kinase</keyword>
<feature type="compositionally biased region" description="Polar residues" evidence="6">
    <location>
        <begin position="636"/>
        <end position="658"/>
    </location>
</feature>
<dbReference type="Gene3D" id="1.25.40.10">
    <property type="entry name" value="Tetratricopeptide repeat domain"/>
    <property type="match status" value="2"/>
</dbReference>
<dbReference type="GO" id="GO:0004674">
    <property type="term" value="F:protein serine/threonine kinase activity"/>
    <property type="evidence" value="ECO:0007669"/>
    <property type="project" value="UniProtKB-KW"/>
</dbReference>
<dbReference type="CDD" id="cd13999">
    <property type="entry name" value="STKc_MAP3K-like"/>
    <property type="match status" value="1"/>
</dbReference>
<dbReference type="InterPro" id="IPR011990">
    <property type="entry name" value="TPR-like_helical_dom_sf"/>
</dbReference>
<dbReference type="PANTHER" id="PTHR11102">
    <property type="entry name" value="SEL-1-LIKE PROTEIN"/>
    <property type="match status" value="1"/>
</dbReference>
<dbReference type="SUPFAM" id="SSF56112">
    <property type="entry name" value="Protein kinase-like (PK-like)"/>
    <property type="match status" value="1"/>
</dbReference>
<dbReference type="Pfam" id="PF00069">
    <property type="entry name" value="Pkinase"/>
    <property type="match status" value="1"/>
</dbReference>
<feature type="region of interest" description="Disordered" evidence="6">
    <location>
        <begin position="636"/>
        <end position="667"/>
    </location>
</feature>
<dbReference type="Gene3D" id="1.10.510.10">
    <property type="entry name" value="Transferase(Phosphotransferase) domain 1"/>
    <property type="match status" value="1"/>
</dbReference>
<keyword evidence="1" id="KW-0418">Kinase</keyword>
<evidence type="ECO:0000256" key="2">
    <source>
        <dbReference type="ARBA" id="ARBA00022741"/>
    </source>
</evidence>
<sequence length="667" mass="75132">MEQFQVDLKNFKKEKEIGHGSYADVYGVTDRRNKQYYAAKISLEKLKEEIDKISFEREVTIFSKLKHAAFVGFVGFSPKDFRGKSHTVIITEYVPNGSLATVIEKPDSRLYKGKWNDTLKLINIYGIASGMAYLHENHIIHRDMKPENVLLDANYYPRITDFGLSKIFDANSSNYQSMNGGTCQYMAPEIITDDHYNTSVDVYAYGVLVYELYTSSFAYANLPLAQIMSRVSYGYRPTIPDSIAPAYRELIEKCWAQSSDERPTFKEVVKILETEEGFITPKVDRQQFHDYINYVKNFVKKDMTIKPVSKSKKGKFRKVTSLLPEPEKKALSSQSRDLLKQADEENNDARFSVGKNLIEGINGFPKLPEIGLQYLTKASECNHIGSLKYLGEQLYSGEKIPADQKRAKSLLFEAASLGDHTAMLQLGLILQKQEPPDYIGASRLFKRAADLGNGEAMLNYGFLCKNGQGVPQSIEETTRYYKMSCDAGFPRGINAYGVALESGWVGEPNDHEAAKYYKLSADANCAAGMRNYAFMLLDGRGVPRDDKKAAHYFHKAAQQDDEDALINYGYMLQNGRGVETDKKKAASYYKKAAKLGNDDAMNRYGHMLMSGDGIPQDLNKAISYFKMAIELGNEEAPSNLQTAQQQIAKQSTSNSAPSSRKHHHKKK</sequence>
<dbReference type="VEuPathDB" id="TrichDB:TRFO_34779"/>
<keyword evidence="3 5" id="KW-0067">ATP-binding</keyword>
<evidence type="ECO:0000256" key="6">
    <source>
        <dbReference type="SAM" id="MobiDB-lite"/>
    </source>
</evidence>
<dbReference type="PROSITE" id="PS00107">
    <property type="entry name" value="PROTEIN_KINASE_ATP"/>
    <property type="match status" value="1"/>
</dbReference>
<protein>
    <recommendedName>
        <fullName evidence="7">Protein kinase domain-containing protein</fullName>
    </recommendedName>
</protein>
<evidence type="ECO:0000256" key="4">
    <source>
        <dbReference type="ARBA" id="ARBA00038101"/>
    </source>
</evidence>
<gene>
    <name evidence="8" type="ORF">TRFO_34779</name>
</gene>
<evidence type="ECO:0000313" key="8">
    <source>
        <dbReference type="EMBL" id="OHS98877.1"/>
    </source>
</evidence>
<evidence type="ECO:0000256" key="3">
    <source>
        <dbReference type="ARBA" id="ARBA00022840"/>
    </source>
</evidence>
<evidence type="ECO:0000256" key="1">
    <source>
        <dbReference type="ARBA" id="ARBA00022527"/>
    </source>
</evidence>
<dbReference type="InterPro" id="IPR011009">
    <property type="entry name" value="Kinase-like_dom_sf"/>
</dbReference>
<dbReference type="InterPro" id="IPR006597">
    <property type="entry name" value="Sel1-like"/>
</dbReference>
<dbReference type="InterPro" id="IPR017441">
    <property type="entry name" value="Protein_kinase_ATP_BS"/>
</dbReference>
<dbReference type="SUPFAM" id="SSF81901">
    <property type="entry name" value="HCP-like"/>
    <property type="match status" value="2"/>
</dbReference>
<dbReference type="Pfam" id="PF08238">
    <property type="entry name" value="Sel1"/>
    <property type="match status" value="8"/>
</dbReference>
<keyword evidence="2 5" id="KW-0547">Nucleotide-binding</keyword>
<dbReference type="AlphaFoldDB" id="A0A1J4JMV4"/>
<evidence type="ECO:0000256" key="5">
    <source>
        <dbReference type="PROSITE-ProRule" id="PRU10141"/>
    </source>
</evidence>
<feature type="domain" description="Protein kinase" evidence="7">
    <location>
        <begin position="11"/>
        <end position="279"/>
    </location>
</feature>
<reference evidence="8" key="1">
    <citation type="submission" date="2016-10" db="EMBL/GenBank/DDBJ databases">
        <authorList>
            <person name="Benchimol M."/>
            <person name="Almeida L.G."/>
            <person name="Vasconcelos A.T."/>
            <person name="Perreira-Neves A."/>
            <person name="Rosa I.A."/>
            <person name="Tasca T."/>
            <person name="Bogo M.R."/>
            <person name="de Souza W."/>
        </authorList>
    </citation>
    <scope>NUCLEOTIDE SEQUENCE [LARGE SCALE GENOMIC DNA]</scope>
    <source>
        <strain evidence="8">K</strain>
    </source>
</reference>
<proteinExistence type="inferred from homology"/>
<dbReference type="SMART" id="SM00220">
    <property type="entry name" value="S_TKc"/>
    <property type="match status" value="1"/>
</dbReference>
<dbReference type="InterPro" id="IPR008271">
    <property type="entry name" value="Ser/Thr_kinase_AS"/>
</dbReference>
<dbReference type="SMART" id="SM00671">
    <property type="entry name" value="SEL1"/>
    <property type="match status" value="8"/>
</dbReference>
<dbReference type="Proteomes" id="UP000179807">
    <property type="component" value="Unassembled WGS sequence"/>
</dbReference>
<dbReference type="RefSeq" id="XP_068352014.1">
    <property type="nucleotide sequence ID" value="XM_068509867.1"/>
</dbReference>
<dbReference type="GO" id="GO:0005524">
    <property type="term" value="F:ATP binding"/>
    <property type="evidence" value="ECO:0007669"/>
    <property type="project" value="UniProtKB-UniRule"/>
</dbReference>
<accession>A0A1J4JMV4</accession>
<organism evidence="8 9">
    <name type="scientific">Tritrichomonas foetus</name>
    <dbReference type="NCBI Taxonomy" id="1144522"/>
    <lineage>
        <taxon>Eukaryota</taxon>
        <taxon>Metamonada</taxon>
        <taxon>Parabasalia</taxon>
        <taxon>Tritrichomonadida</taxon>
        <taxon>Tritrichomonadidae</taxon>
        <taxon>Tritrichomonas</taxon>
    </lineage>
</organism>
<evidence type="ECO:0000313" key="9">
    <source>
        <dbReference type="Proteomes" id="UP000179807"/>
    </source>
</evidence>
<dbReference type="OrthoDB" id="272077at2759"/>
<dbReference type="GeneID" id="94844571"/>
<dbReference type="EMBL" id="MLAK01001035">
    <property type="protein sequence ID" value="OHS98877.1"/>
    <property type="molecule type" value="Genomic_DNA"/>
</dbReference>
<dbReference type="InterPro" id="IPR000719">
    <property type="entry name" value="Prot_kinase_dom"/>
</dbReference>
<keyword evidence="1" id="KW-0808">Transferase</keyword>
<comment type="caution">
    <text evidence="8">The sequence shown here is derived from an EMBL/GenBank/DDBJ whole genome shotgun (WGS) entry which is preliminary data.</text>
</comment>
<evidence type="ECO:0000259" key="7">
    <source>
        <dbReference type="PROSITE" id="PS50011"/>
    </source>
</evidence>
<name>A0A1J4JMV4_9EUKA</name>